<accession>A0ACA9JWY5</accession>
<dbReference type="EMBL" id="CAJVPM010000285">
    <property type="protein sequence ID" value="CAG8440283.1"/>
    <property type="molecule type" value="Genomic_DNA"/>
</dbReference>
<sequence length="211" mass="25296">MNDEKLKYVSKRKIKKIFNDIDVDKNNKISKRELYKYLKTNILEYFITKENKTICKLCKKKISSSFNEIIARYHFTKVHINELENIEKEIETNKRDGSNDILSNIENNIYFTYICYNEDISSLSEHEDEESIKKNRTNEKNIDEISVYNKTETKSEDEKNKHLIEDRFSFWDMRKHSVERSKWKFDKLINKSESKTGSGKMRFAYGYDSSS</sequence>
<reference evidence="1" key="1">
    <citation type="submission" date="2021-06" db="EMBL/GenBank/DDBJ databases">
        <authorList>
            <person name="Kallberg Y."/>
            <person name="Tangrot J."/>
            <person name="Rosling A."/>
        </authorList>
    </citation>
    <scope>NUCLEOTIDE SEQUENCE</scope>
    <source>
        <strain evidence="1">AU212A</strain>
    </source>
</reference>
<comment type="caution">
    <text evidence="1">The sequence shown here is derived from an EMBL/GenBank/DDBJ whole genome shotgun (WGS) entry which is preliminary data.</text>
</comment>
<gene>
    <name evidence="1" type="ORF">SCALOS_LOCUS569</name>
</gene>
<proteinExistence type="predicted"/>
<dbReference type="Proteomes" id="UP000789860">
    <property type="component" value="Unassembled WGS sequence"/>
</dbReference>
<keyword evidence="2" id="KW-1185">Reference proteome</keyword>
<protein>
    <submittedName>
        <fullName evidence="1">787_t:CDS:1</fullName>
    </submittedName>
</protein>
<organism evidence="1 2">
    <name type="scientific">Scutellospora calospora</name>
    <dbReference type="NCBI Taxonomy" id="85575"/>
    <lineage>
        <taxon>Eukaryota</taxon>
        <taxon>Fungi</taxon>
        <taxon>Fungi incertae sedis</taxon>
        <taxon>Mucoromycota</taxon>
        <taxon>Glomeromycotina</taxon>
        <taxon>Glomeromycetes</taxon>
        <taxon>Diversisporales</taxon>
        <taxon>Gigasporaceae</taxon>
        <taxon>Scutellospora</taxon>
    </lineage>
</organism>
<evidence type="ECO:0000313" key="2">
    <source>
        <dbReference type="Proteomes" id="UP000789860"/>
    </source>
</evidence>
<evidence type="ECO:0000313" key="1">
    <source>
        <dbReference type="EMBL" id="CAG8440283.1"/>
    </source>
</evidence>
<name>A0ACA9JWY5_9GLOM</name>